<dbReference type="GeneID" id="127749666"/>
<evidence type="ECO:0000256" key="2">
    <source>
        <dbReference type="SAM" id="MobiDB-lite"/>
    </source>
</evidence>
<feature type="region of interest" description="Disordered" evidence="2">
    <location>
        <begin position="459"/>
        <end position="538"/>
    </location>
</feature>
<feature type="compositionally biased region" description="Basic and acidic residues" evidence="2">
    <location>
        <begin position="2322"/>
        <end position="2332"/>
    </location>
</feature>
<evidence type="ECO:0000256" key="1">
    <source>
        <dbReference type="SAM" id="Coils"/>
    </source>
</evidence>
<feature type="region of interest" description="Disordered" evidence="2">
    <location>
        <begin position="226"/>
        <end position="288"/>
    </location>
</feature>
<feature type="compositionally biased region" description="Polar residues" evidence="2">
    <location>
        <begin position="2157"/>
        <end position="2167"/>
    </location>
</feature>
<evidence type="ECO:0000313" key="4">
    <source>
        <dbReference type="Proteomes" id="UP000504606"/>
    </source>
</evidence>
<accession>A0A9C6WWX1</accession>
<proteinExistence type="predicted"/>
<dbReference type="InterPro" id="IPR005062">
    <property type="entry name" value="SAC3/GANP/THP3_conserved"/>
</dbReference>
<dbReference type="PANTHER" id="PTHR12436">
    <property type="entry name" value="80 KDA MCM3-ASSOCIATED PROTEIN"/>
    <property type="match status" value="1"/>
</dbReference>
<feature type="region of interest" description="Disordered" evidence="2">
    <location>
        <begin position="391"/>
        <end position="417"/>
    </location>
</feature>
<feature type="compositionally biased region" description="Acidic residues" evidence="2">
    <location>
        <begin position="2124"/>
        <end position="2143"/>
    </location>
</feature>
<dbReference type="Pfam" id="PF03399">
    <property type="entry name" value="SAC3_GANP"/>
    <property type="match status" value="1"/>
</dbReference>
<dbReference type="CTD" id="44271"/>
<dbReference type="GO" id="GO:0005737">
    <property type="term" value="C:cytoplasm"/>
    <property type="evidence" value="ECO:0007669"/>
    <property type="project" value="TreeGrafter"/>
</dbReference>
<dbReference type="GO" id="GO:0006406">
    <property type="term" value="P:mRNA export from nucleus"/>
    <property type="evidence" value="ECO:0007669"/>
    <property type="project" value="TreeGrafter"/>
</dbReference>
<feature type="compositionally biased region" description="Basic and acidic residues" evidence="2">
    <location>
        <begin position="393"/>
        <end position="413"/>
    </location>
</feature>
<feature type="coiled-coil region" evidence="1">
    <location>
        <begin position="1137"/>
        <end position="1166"/>
    </location>
</feature>
<feature type="domain" description="SAC3/GANP/THP3 conserved" evidence="3">
    <location>
        <begin position="596"/>
        <end position="887"/>
    </location>
</feature>
<dbReference type="OrthoDB" id="21502at2759"/>
<feature type="region of interest" description="Disordered" evidence="2">
    <location>
        <begin position="1969"/>
        <end position="2177"/>
    </location>
</feature>
<feature type="compositionally biased region" description="Basic and acidic residues" evidence="2">
    <location>
        <begin position="465"/>
        <end position="476"/>
    </location>
</feature>
<keyword evidence="4" id="KW-1185">Reference proteome</keyword>
<dbReference type="Gene3D" id="1.25.40.990">
    <property type="match status" value="1"/>
</dbReference>
<feature type="region of interest" description="Disordered" evidence="2">
    <location>
        <begin position="1"/>
        <end position="35"/>
    </location>
</feature>
<reference evidence="5" key="1">
    <citation type="submission" date="2025-08" db="UniProtKB">
        <authorList>
            <consortium name="RefSeq"/>
        </authorList>
    </citation>
    <scope>IDENTIFICATION</scope>
    <source>
        <tissue evidence="5">Whole organism</tissue>
    </source>
</reference>
<protein>
    <submittedName>
        <fullName evidence="5">Germinal-center associated nuclear protein isoform X1</fullName>
    </submittedName>
</protein>
<sequence length="2409" mass="269957">MGEPHPFGVPFQQPNTSGADPQNSSAYQDSSGTPNLFAATGLKSVFGSPAPNGPSSFSKSTIFGGSAFVKPSESAFPTSERQNIFGGTFQTNTNSSQSLQLPKTEASTNVSQPSFFGKTSTFGEAPFKSEVVQSGVFEGTFGVSQTPNAVVNPFSNATSQPIEAASSSKGSIFGGATSKKEDSIHPSGFSLSSLGADGGSDQPRNVFKSTPAKVLSYPETSFGKLSSSDIVSSSLPHNMEPTEQSEKREGFLSKTNQKHFRNMEPDSIGEENQNQPSGQSHDSSRSTKIKRTVFGKAIADVAKSSDRKQPVEESRSIICHPLNGDLPEAQVFKSHFNQFGLAHVTTSKSKEKPYCIATYKTHEEAVAAIRGSKVINGVKYKTFWRNLSKARSKSTEEVKSPEQKKKPSRRSEMEIDSSVQEELEAISGMDSYLIPRDASLKRKAGVELDSRRKSRPKTVGLDLELEGKSEINDSGKRSSSAFSGSEIRKESSKPPARKGARGDEKLPIRARVVPSSKKTEEVDEMNQDKTESNVPQSTAVSTAAMSELLEILKQQAVSTDDKLRVLDARDKLMRLRQVKQYDISKAVKTVGTCPDMCPEKERLLRESRRQISQYETHPSKPNEMVPSLMVKQYSRSSADQEEPLPHELRPPSVLTMTMNYLMHTIMNLGDQPGENLGEWYHFLWDRLRGIRKEITQQELCDTDAVRLVEQCARFHIHCAARLVAEDPSVFDDRINTENLTKCLQTLKHMYHDLWTNNSVTCENEPEFVTYFLLLNLNNGTIMWEMEQLREEVLRSPEIGFVAAMYNTLSSNNYVRFFRLVRRASYLNSCLCIRYFYQVRANALRTHVKALAKFRPVQYPMASLYEDLGFENVEQATAFCKHYGLMVENESLGATAVLSPDTLKNPTSVLASVRAIQMVETKKVGSVGEVVNGATLPPRSFETHNVHHSFDMNGYLYEHALYAKDQGVPDMEMKAGDRESSQIQENRSQPTERESSKIIPPLLSETKTLPQNFGSLNNPKFSFTSTLSHPSSNTGTGFGISPSPIFSPAFTMPQHAHASSELQQIGKLNTPPASSSVVPLTRTVFQKSFVDDSNAKIEAEKKAQELIASIDKHSESLVDDILLSSVREAITEIVHLEWKSAEEEQRQAEEQRRAEEQLRAQEELRKRILDSHIERISNDSLTEIMHDVVTQLISDTAFESYSSEVELVRQIISVSDESTSALINLVTEEMCDDIASEELKKLQDVARLEAVQCRVKKVFYHWLQRARRSLHRRRVMEDFPASVIPLSIKEHAERWGFPENMQISASKREEKLIDFSDIRTISAHPQTTFAELIGVQTVHRYDAVRSKLGLRPTDKVLYKLFVSLPEESLDPATQMIDWWMRRVFKQKSSMLVDEVNRGVYRLVSGLKVTSEIAVYASLQTVKGCYALEKQSSLVSGTSAVLFTLSPASNIQESRSRLNILFKSANKLPPFPLVVAVVCASEPPIDGLKQLVLELELDQWLGSGVIADYQILHVQELSDIKYLSDRFNMAFNYMVMTWTPIPEFSLVCLKNVLRSTFQMFYISIQFNYNSSEIYPRDIDNPNVIIGLCNEWLSHMCHEFVTSYNEAKDLCAEEFWPLLHKGAFLPFLNQPNYNQLLQEVIKDVCLPTIEWPPLSEEAYDNVLTEYCSWLRPDEHKQTLRRLSCLNGLEWTQKVKSMPWVNLIEDWMEARINYMETSGPGCEILCLMRAQNVENLYTYPWWAQSKYIISYLEMNGSGRECEMDVDQTVPSDNTVEEEEKEVSLIKELETNSVSLGFGQLEEVADSVDELKSVNESLLNRIRKALSDDQENYPTNSQTDEMKDIGYDDSTSQSIVTTVNSAGLSSAQTIDLDDDFSNVSTNKSVFITQDVDISETQSTCKSSSEGKTSSSSKSMREIMASMNDIVSSLNKKYQILGTKSNFENLSDLRLGVGKIPESATLLPSDKILSSPFVEQSQRRMQERLHGTPVEKSGNSCGSREHDSSDSDLEIVADGDRSNCTLVRTVSSPSSRESGSLRSESDSEREDFSDERSSYRSNDNSRKHRRRSCSEDYSSDDGSHHFDKKHTNTMNKKQQVDSDDEDHVNLKKQYDSDESNGASNHSYQNSEDYISGEEEIEEEENEEEEEEEVQAISSDDSREQENTNHLIDNSNSEPPCLLSKNPFTITDNSSDLNLPAASFAEDSAHNGLHTEDDYGSERNLISLDNLNNPYEYYGQDAGVDHEPLYSECSEVSAVQPADVSSELVTINSDVEPVAEERDHVFLSSYNQTCNPNINEVEVGGDEGEVSNESLADHSEGTLVSSSEDGEHDDDHDNSTIEHGDDEEEEYGGEEEEEALGEEEEEPLGEEEEEPLGEEEEEPVGEEEGEEEAEENEVESDGESVPDEDSDICEVIDDDD</sequence>
<feature type="compositionally biased region" description="Polar residues" evidence="2">
    <location>
        <begin position="270"/>
        <end position="281"/>
    </location>
</feature>
<feature type="coiled-coil region" evidence="1">
    <location>
        <begin position="1796"/>
        <end position="1823"/>
    </location>
</feature>
<organism evidence="4 5">
    <name type="scientific">Frankliniella occidentalis</name>
    <name type="common">Western flower thrips</name>
    <name type="synonym">Euthrips occidentalis</name>
    <dbReference type="NCBI Taxonomy" id="133901"/>
    <lineage>
        <taxon>Eukaryota</taxon>
        <taxon>Metazoa</taxon>
        <taxon>Ecdysozoa</taxon>
        <taxon>Arthropoda</taxon>
        <taxon>Hexapoda</taxon>
        <taxon>Insecta</taxon>
        <taxon>Pterygota</taxon>
        <taxon>Neoptera</taxon>
        <taxon>Paraneoptera</taxon>
        <taxon>Thysanoptera</taxon>
        <taxon>Terebrantia</taxon>
        <taxon>Thripoidea</taxon>
        <taxon>Thripidae</taxon>
        <taxon>Frankliniella</taxon>
    </lineage>
</organism>
<dbReference type="Proteomes" id="UP000504606">
    <property type="component" value="Unplaced"/>
</dbReference>
<gene>
    <name evidence="5" type="primary">LOC127749666</name>
</gene>
<feature type="compositionally biased region" description="Basic and acidic residues" evidence="2">
    <location>
        <begin position="1971"/>
        <end position="1980"/>
    </location>
</feature>
<feature type="compositionally biased region" description="Acidic residues" evidence="2">
    <location>
        <begin position="2333"/>
        <end position="2409"/>
    </location>
</feature>
<feature type="compositionally biased region" description="Polar residues" evidence="2">
    <location>
        <begin position="12"/>
        <end position="34"/>
    </location>
</feature>
<evidence type="ECO:0000313" key="5">
    <source>
        <dbReference type="RefSeq" id="XP_052124711.1"/>
    </source>
</evidence>
<feature type="compositionally biased region" description="Low complexity" evidence="2">
    <location>
        <begin position="187"/>
        <end position="201"/>
    </location>
</feature>
<feature type="region of interest" description="Disordered" evidence="2">
    <location>
        <begin position="161"/>
        <end position="207"/>
    </location>
</feature>
<feature type="region of interest" description="Disordered" evidence="2">
    <location>
        <begin position="86"/>
        <end position="112"/>
    </location>
</feature>
<feature type="region of interest" description="Disordered" evidence="2">
    <location>
        <begin position="974"/>
        <end position="999"/>
    </location>
</feature>
<dbReference type="GO" id="GO:0070390">
    <property type="term" value="C:transcription export complex 2"/>
    <property type="evidence" value="ECO:0007669"/>
    <property type="project" value="TreeGrafter"/>
</dbReference>
<feature type="region of interest" description="Disordered" evidence="2">
    <location>
        <begin position="2284"/>
        <end position="2409"/>
    </location>
</feature>
<feature type="compositionally biased region" description="Low complexity" evidence="2">
    <location>
        <begin position="2021"/>
        <end position="2032"/>
    </location>
</feature>
<dbReference type="RefSeq" id="XP_052124711.1">
    <property type="nucleotide sequence ID" value="XM_052268751.1"/>
</dbReference>
<dbReference type="KEGG" id="foc:127749666"/>
<feature type="compositionally biased region" description="Polar residues" evidence="2">
    <location>
        <begin position="161"/>
        <end position="170"/>
    </location>
</feature>
<dbReference type="PANTHER" id="PTHR12436:SF3">
    <property type="entry name" value="GERMINAL-CENTER ASSOCIATED NUCLEAR PROTEIN"/>
    <property type="match status" value="1"/>
</dbReference>
<feature type="compositionally biased region" description="Polar residues" evidence="2">
    <location>
        <begin position="88"/>
        <end position="112"/>
    </location>
</feature>
<keyword evidence="1" id="KW-0175">Coiled coil</keyword>
<dbReference type="InterPro" id="IPR045107">
    <property type="entry name" value="SAC3/GANP/THP3"/>
</dbReference>
<evidence type="ECO:0000259" key="3">
    <source>
        <dbReference type="Pfam" id="PF03399"/>
    </source>
</evidence>
<name>A0A9C6WWX1_FRAOC</name>
<feature type="compositionally biased region" description="Polar residues" evidence="2">
    <location>
        <begin position="2109"/>
        <end position="2122"/>
    </location>
</feature>